<feature type="compositionally biased region" description="Polar residues" evidence="1">
    <location>
        <begin position="332"/>
        <end position="343"/>
    </location>
</feature>
<feature type="compositionally biased region" description="Polar residues" evidence="1">
    <location>
        <begin position="778"/>
        <end position="788"/>
    </location>
</feature>
<reference evidence="2" key="1">
    <citation type="submission" date="2020-11" db="EMBL/GenBank/DDBJ databases">
        <authorList>
            <consortium name="DOE Joint Genome Institute"/>
            <person name="Ahrendt S."/>
            <person name="Riley R."/>
            <person name="Andreopoulos W."/>
            <person name="Labutti K."/>
            <person name="Pangilinan J."/>
            <person name="Ruiz-Duenas F.J."/>
            <person name="Barrasa J.M."/>
            <person name="Sanchez-Garcia M."/>
            <person name="Camarero S."/>
            <person name="Miyauchi S."/>
            <person name="Serrano A."/>
            <person name="Linde D."/>
            <person name="Babiker R."/>
            <person name="Drula E."/>
            <person name="Ayuso-Fernandez I."/>
            <person name="Pacheco R."/>
            <person name="Padilla G."/>
            <person name="Ferreira P."/>
            <person name="Barriuso J."/>
            <person name="Kellner H."/>
            <person name="Castanera R."/>
            <person name="Alfaro M."/>
            <person name="Ramirez L."/>
            <person name="Pisabarro A.G."/>
            <person name="Kuo A."/>
            <person name="Tritt A."/>
            <person name="Lipzen A."/>
            <person name="He G."/>
            <person name="Yan M."/>
            <person name="Ng V."/>
            <person name="Cullen D."/>
            <person name="Martin F."/>
            <person name="Rosso M.-N."/>
            <person name="Henrissat B."/>
            <person name="Hibbett D."/>
            <person name="Martinez A.T."/>
            <person name="Grigoriev I.V."/>
        </authorList>
    </citation>
    <scope>NUCLEOTIDE SEQUENCE</scope>
    <source>
        <strain evidence="2">CBS 506.95</strain>
    </source>
</reference>
<feature type="region of interest" description="Disordered" evidence="1">
    <location>
        <begin position="531"/>
        <end position="627"/>
    </location>
</feature>
<evidence type="ECO:0000313" key="3">
    <source>
        <dbReference type="Proteomes" id="UP000807306"/>
    </source>
</evidence>
<feature type="compositionally biased region" description="Basic and acidic residues" evidence="1">
    <location>
        <begin position="413"/>
        <end position="429"/>
    </location>
</feature>
<feature type="region of interest" description="Disordered" evidence="1">
    <location>
        <begin position="115"/>
        <end position="269"/>
    </location>
</feature>
<dbReference type="OrthoDB" id="2553626at2759"/>
<feature type="compositionally biased region" description="Polar residues" evidence="1">
    <location>
        <begin position="179"/>
        <end position="192"/>
    </location>
</feature>
<name>A0A9P6ERS2_9AGAR</name>
<organism evidence="2 3">
    <name type="scientific">Crepidotus variabilis</name>
    <dbReference type="NCBI Taxonomy" id="179855"/>
    <lineage>
        <taxon>Eukaryota</taxon>
        <taxon>Fungi</taxon>
        <taxon>Dikarya</taxon>
        <taxon>Basidiomycota</taxon>
        <taxon>Agaricomycotina</taxon>
        <taxon>Agaricomycetes</taxon>
        <taxon>Agaricomycetidae</taxon>
        <taxon>Agaricales</taxon>
        <taxon>Agaricineae</taxon>
        <taxon>Crepidotaceae</taxon>
        <taxon>Crepidotus</taxon>
    </lineage>
</organism>
<keyword evidence="3" id="KW-1185">Reference proteome</keyword>
<feature type="region of interest" description="Disordered" evidence="1">
    <location>
        <begin position="332"/>
        <end position="472"/>
    </location>
</feature>
<dbReference type="EMBL" id="MU157827">
    <property type="protein sequence ID" value="KAF9534066.1"/>
    <property type="molecule type" value="Genomic_DNA"/>
</dbReference>
<feature type="compositionally biased region" description="Polar residues" evidence="1">
    <location>
        <begin position="117"/>
        <end position="162"/>
    </location>
</feature>
<feature type="region of interest" description="Disordered" evidence="1">
    <location>
        <begin position="666"/>
        <end position="794"/>
    </location>
</feature>
<evidence type="ECO:0000256" key="1">
    <source>
        <dbReference type="SAM" id="MobiDB-lite"/>
    </source>
</evidence>
<accession>A0A9P6ERS2</accession>
<feature type="compositionally biased region" description="Basic and acidic residues" evidence="1">
    <location>
        <begin position="725"/>
        <end position="735"/>
    </location>
</feature>
<dbReference type="Proteomes" id="UP000807306">
    <property type="component" value="Unassembled WGS sequence"/>
</dbReference>
<proteinExistence type="predicted"/>
<gene>
    <name evidence="2" type="ORF">CPB83DRAFT_889835</name>
</gene>
<feature type="compositionally biased region" description="Low complexity" evidence="1">
    <location>
        <begin position="611"/>
        <end position="622"/>
    </location>
</feature>
<dbReference type="AlphaFoldDB" id="A0A9P6ERS2"/>
<feature type="compositionally biased region" description="Polar residues" evidence="1">
    <location>
        <begin position="559"/>
        <end position="568"/>
    </location>
</feature>
<comment type="caution">
    <text evidence="2">The sequence shown here is derived from an EMBL/GenBank/DDBJ whole genome shotgun (WGS) entry which is preliminary data.</text>
</comment>
<sequence>MRRLSLHASALSDSEYDLFTKSLEEIVDDDNHDGADDVHYEKLIVGIREVRAWLRGRYSHVSVADIDVILKLFCPKLSPGDTISGGEFFAALRLVLHVESGKDVDRSLAFVQVDSARPSSPSKNLKGRWSNSTSPVRRPNLESNFGTPSSSPHNPFVRSQPQAVAYQPPLHPSHRPETSKTVVSVSQHSSFNPFFPGGPRSDDGSGPSKLPPLPPRKPSSLTSAYHPPAPAPPPPRGSVTSRARLERSLSPSKGFVSNPAVPPKPATHVTSNLIKQSLTASKVAQSMKKAEEQLEKERVMQVLKSSSVVSGAYSLAGASVIGSSVVIGTNMHNSQQPSISTKQPKVPQRRSALTSSEGSASDGGNGHPHRQNAPPLPKRRSTQQPYQRDPPSQQPSPPLSASSLEQVALATASDHHYQHERAEHGHEHIPPVPPPTHPDRKPHLGYHHLPPSSIPTSPDTTPVPSDSKRARNLETFEAIYGPMTSSPKISPVPSTDSSYFPSMSKSAINTSNVNANLTDPDSPSARVFRSKSLNQTAKPAAPPLPPPPMRRKRPESVQVLGSPTSTEGPSGMSVLSRHNSSVTLGHRRSSLSVSSTPSTMINSGSHGGGLSSASTASTSSSSGIGGNIQRTIDALHSIHGQLQPKFEKARYKAEAGLSRRGYVRGVSHNTERGSPCRVEEEQEGLTLGGGGRRVGTRPAKDRWQEDYIGNETDGAQVDGFEFDEDGTRDAEERWGRGRRMPVPPSLGESASTPTYPKSRHQPRHVFDDSPERDEFETRNTGVGNSKSSPGWAPL</sequence>
<feature type="compositionally biased region" description="Pro residues" evidence="1">
    <location>
        <begin position="227"/>
        <end position="236"/>
    </location>
</feature>
<protein>
    <submittedName>
        <fullName evidence="2">Uncharacterized protein</fullName>
    </submittedName>
</protein>
<feature type="compositionally biased region" description="Low complexity" evidence="1">
    <location>
        <begin position="450"/>
        <end position="465"/>
    </location>
</feature>
<evidence type="ECO:0000313" key="2">
    <source>
        <dbReference type="EMBL" id="KAF9534066.1"/>
    </source>
</evidence>